<evidence type="ECO:0000313" key="1">
    <source>
        <dbReference type="EMBL" id="KLE33754.1"/>
    </source>
</evidence>
<evidence type="ECO:0000313" key="2">
    <source>
        <dbReference type="Proteomes" id="UP000053464"/>
    </source>
</evidence>
<sequence length="88" mass="10243">MLAGSRDLLLLPHRGRTRSIFTEGERPRQWSCSSPARDGFYKSLPTRFAESAEIRYASHRHGYQASNRAAMRFARDWDAFVRERILEA</sequence>
<comment type="caution">
    <text evidence="1">The sequence shown here is derived from an EMBL/GenBank/DDBJ whole genome shotgun (WGS) entry which is preliminary data.</text>
</comment>
<protein>
    <submittedName>
        <fullName evidence="1">Uncharacterized protein</fullName>
    </submittedName>
</protein>
<proteinExistence type="predicted"/>
<organism evidence="1 2">
    <name type="scientific">Aurantiacibacter luteus</name>
    <dbReference type="NCBI Taxonomy" id="1581420"/>
    <lineage>
        <taxon>Bacteria</taxon>
        <taxon>Pseudomonadati</taxon>
        <taxon>Pseudomonadota</taxon>
        <taxon>Alphaproteobacteria</taxon>
        <taxon>Sphingomonadales</taxon>
        <taxon>Erythrobacteraceae</taxon>
        <taxon>Aurantiacibacter</taxon>
    </lineage>
</organism>
<dbReference type="PATRIC" id="fig|1581420.6.peg.2397"/>
<dbReference type="EMBL" id="LBHB01000003">
    <property type="protein sequence ID" value="KLE33754.1"/>
    <property type="molecule type" value="Genomic_DNA"/>
</dbReference>
<name>A0A0G9MTA7_9SPHN</name>
<dbReference type="AlphaFoldDB" id="A0A0G9MTA7"/>
<dbReference type="Proteomes" id="UP000053464">
    <property type="component" value="Unassembled WGS sequence"/>
</dbReference>
<gene>
    <name evidence="1" type="ORF">AAW00_11720</name>
</gene>
<reference evidence="1 2" key="1">
    <citation type="submission" date="2015-04" db="EMBL/GenBank/DDBJ databases">
        <title>The draft genome sequence of Erythrobacter luteus KA37.</title>
        <authorList>
            <person name="Zhuang L."/>
            <person name="Liu Y."/>
            <person name="Shao Z."/>
        </authorList>
    </citation>
    <scope>NUCLEOTIDE SEQUENCE [LARGE SCALE GENOMIC DNA]</scope>
    <source>
        <strain evidence="1 2">KA37</strain>
    </source>
</reference>
<accession>A0A0G9MTA7</accession>
<keyword evidence="2" id="KW-1185">Reference proteome</keyword>